<sequence length="468" mass="51203">MNLQQFLLILRARLWLALMVFGLVVVGAVVVSLLLPKQYTGEVVLTVDAKPVDPINGLAAPNVMAPDYMATQAQIITSHNTALNVVDALGLDKLPETREAFVADTEGHGNIRDWLARSLLRSLEVEPARDSRIISLRFTAADPQFASAIANAFAQAYVKTVSDIRTNAAQQNSVFFEAQLKTLQKNLETAQRRYSDYQREQGIVASDERLDTETQRLNDLSSQVVMAQSQAYDARSRARGDNAPDVLNNPLIQQLKSQLAAQQAKFDELAQKVGPNHPHYVAAKAELDATRNELNELTRQYATGLSSAASSSAARQASLASALAQQKERVLKLKGDRTELEVLQRQVENAQRAYDTTLDRYSQSMLESRAAATNISVLQAAPIPLKPSSPRLLLNLALAIFTGGLLGIGCALVAELLDRRVRSARDIEHALDLPVLAELSLAPAPARKKRRWLPGRSRPANPSSLQPA</sequence>
<name>A0ABQ6BRM0_9NEIS</name>
<feature type="coiled-coil region" evidence="6">
    <location>
        <begin position="173"/>
        <end position="200"/>
    </location>
</feature>
<dbReference type="InterPro" id="IPR017468">
    <property type="entry name" value="Chain_len_reg_EpsF"/>
</dbReference>
<dbReference type="RefSeq" id="WP_018748616.1">
    <property type="nucleotide sequence ID" value="NZ_BSOZ01000022.1"/>
</dbReference>
<gene>
    <name evidence="11" type="ORF">GCM10007860_17750</name>
</gene>
<evidence type="ECO:0000256" key="5">
    <source>
        <dbReference type="ARBA" id="ARBA00023136"/>
    </source>
</evidence>
<protein>
    <submittedName>
        <fullName evidence="11">Chain-length determining protein</fullName>
    </submittedName>
</protein>
<comment type="caution">
    <text evidence="11">The sequence shown here is derived from an EMBL/GenBank/DDBJ whole genome shotgun (WGS) entry which is preliminary data.</text>
</comment>
<keyword evidence="5 8" id="KW-0472">Membrane</keyword>
<evidence type="ECO:0000256" key="1">
    <source>
        <dbReference type="ARBA" id="ARBA00004651"/>
    </source>
</evidence>
<comment type="subcellular location">
    <subcellularLocation>
        <location evidence="1">Cell membrane</location>
        <topology evidence="1">Multi-pass membrane protein</topology>
    </subcellularLocation>
</comment>
<dbReference type="Proteomes" id="UP001156836">
    <property type="component" value="Unassembled WGS sequence"/>
</dbReference>
<evidence type="ECO:0000256" key="8">
    <source>
        <dbReference type="SAM" id="Phobius"/>
    </source>
</evidence>
<organism evidence="11 12">
    <name type="scientific">Chitiniphilus shinanonensis</name>
    <dbReference type="NCBI Taxonomy" id="553088"/>
    <lineage>
        <taxon>Bacteria</taxon>
        <taxon>Pseudomonadati</taxon>
        <taxon>Pseudomonadota</taxon>
        <taxon>Betaproteobacteria</taxon>
        <taxon>Neisseriales</taxon>
        <taxon>Chitinibacteraceae</taxon>
        <taxon>Chitiniphilus</taxon>
    </lineage>
</organism>
<evidence type="ECO:0000259" key="9">
    <source>
        <dbReference type="Pfam" id="PF02706"/>
    </source>
</evidence>
<keyword evidence="12" id="KW-1185">Reference proteome</keyword>
<feature type="coiled-coil region" evidence="6">
    <location>
        <begin position="333"/>
        <end position="360"/>
    </location>
</feature>
<evidence type="ECO:0000256" key="3">
    <source>
        <dbReference type="ARBA" id="ARBA00022692"/>
    </source>
</evidence>
<dbReference type="EMBL" id="BSOZ01000022">
    <property type="protein sequence ID" value="GLS04628.1"/>
    <property type="molecule type" value="Genomic_DNA"/>
</dbReference>
<dbReference type="InterPro" id="IPR050445">
    <property type="entry name" value="Bact_polysacc_biosynth/exp"/>
</dbReference>
<evidence type="ECO:0000259" key="10">
    <source>
        <dbReference type="Pfam" id="PF13807"/>
    </source>
</evidence>
<evidence type="ECO:0000256" key="4">
    <source>
        <dbReference type="ARBA" id="ARBA00022989"/>
    </source>
</evidence>
<keyword evidence="3 8" id="KW-0812">Transmembrane</keyword>
<evidence type="ECO:0000256" key="7">
    <source>
        <dbReference type="SAM" id="MobiDB-lite"/>
    </source>
</evidence>
<proteinExistence type="predicted"/>
<dbReference type="Pfam" id="PF02706">
    <property type="entry name" value="Wzz"/>
    <property type="match status" value="1"/>
</dbReference>
<feature type="region of interest" description="Disordered" evidence="7">
    <location>
        <begin position="447"/>
        <end position="468"/>
    </location>
</feature>
<dbReference type="PANTHER" id="PTHR32309">
    <property type="entry name" value="TYROSINE-PROTEIN KINASE"/>
    <property type="match status" value="1"/>
</dbReference>
<keyword evidence="6" id="KW-0175">Coiled coil</keyword>
<reference evidence="12" key="1">
    <citation type="journal article" date="2019" name="Int. J. Syst. Evol. Microbiol.">
        <title>The Global Catalogue of Microorganisms (GCM) 10K type strain sequencing project: providing services to taxonomists for standard genome sequencing and annotation.</title>
        <authorList>
            <consortium name="The Broad Institute Genomics Platform"/>
            <consortium name="The Broad Institute Genome Sequencing Center for Infectious Disease"/>
            <person name="Wu L."/>
            <person name="Ma J."/>
        </authorList>
    </citation>
    <scope>NUCLEOTIDE SEQUENCE [LARGE SCALE GENOMIC DNA]</scope>
    <source>
        <strain evidence="12">NBRC 104970</strain>
    </source>
</reference>
<feature type="domain" description="Tyrosine-protein kinase G-rich" evidence="10">
    <location>
        <begin position="342"/>
        <end position="413"/>
    </location>
</feature>
<feature type="domain" description="Polysaccharide chain length determinant N-terminal" evidence="9">
    <location>
        <begin position="2"/>
        <end position="88"/>
    </location>
</feature>
<feature type="coiled-coil region" evidence="6">
    <location>
        <begin position="252"/>
        <end position="300"/>
    </location>
</feature>
<dbReference type="NCBIfam" id="TIGR03017">
    <property type="entry name" value="EpsF"/>
    <property type="match status" value="1"/>
</dbReference>
<dbReference type="Pfam" id="PF13807">
    <property type="entry name" value="GNVR"/>
    <property type="match status" value="1"/>
</dbReference>
<evidence type="ECO:0000313" key="11">
    <source>
        <dbReference type="EMBL" id="GLS04628.1"/>
    </source>
</evidence>
<dbReference type="InterPro" id="IPR032807">
    <property type="entry name" value="GNVR"/>
</dbReference>
<keyword evidence="4 8" id="KW-1133">Transmembrane helix</keyword>
<evidence type="ECO:0000256" key="2">
    <source>
        <dbReference type="ARBA" id="ARBA00022475"/>
    </source>
</evidence>
<evidence type="ECO:0000313" key="12">
    <source>
        <dbReference type="Proteomes" id="UP001156836"/>
    </source>
</evidence>
<accession>A0ABQ6BRM0</accession>
<feature type="transmembrane region" description="Helical" evidence="8">
    <location>
        <begin position="12"/>
        <end position="35"/>
    </location>
</feature>
<evidence type="ECO:0000256" key="6">
    <source>
        <dbReference type="SAM" id="Coils"/>
    </source>
</evidence>
<feature type="transmembrane region" description="Helical" evidence="8">
    <location>
        <begin position="392"/>
        <end position="417"/>
    </location>
</feature>
<dbReference type="InterPro" id="IPR003856">
    <property type="entry name" value="LPS_length_determ_N"/>
</dbReference>
<keyword evidence="2" id="KW-1003">Cell membrane</keyword>
<dbReference type="PANTHER" id="PTHR32309:SF13">
    <property type="entry name" value="FERRIC ENTEROBACTIN TRANSPORT PROTEIN FEPE"/>
    <property type="match status" value="1"/>
</dbReference>